<dbReference type="GO" id="GO:0042407">
    <property type="term" value="P:cristae formation"/>
    <property type="evidence" value="ECO:0007669"/>
    <property type="project" value="InterPro"/>
</dbReference>
<keyword evidence="1" id="KW-0812">Transmembrane</keyword>
<keyword evidence="4" id="KW-1185">Reference proteome</keyword>
<evidence type="ECO:0000313" key="3">
    <source>
        <dbReference type="EMBL" id="TID14314.1"/>
    </source>
</evidence>
<dbReference type="PANTHER" id="PTHR28268">
    <property type="entry name" value="MICOS SUBUNIT MIC26"/>
    <property type="match status" value="1"/>
</dbReference>
<keyword evidence="1" id="KW-0472">Membrane</keyword>
<keyword evidence="1" id="KW-1133">Transmembrane helix</keyword>
<dbReference type="Proteomes" id="UP000298493">
    <property type="component" value="Unassembled WGS sequence"/>
</dbReference>
<comment type="subcellular location">
    <subcellularLocation>
        <location evidence="1">Mitochondrion inner membrane</location>
    </subcellularLocation>
</comment>
<protein>
    <recommendedName>
        <fullName evidence="1">MICOS complex subunit</fullName>
    </recommendedName>
</protein>
<dbReference type="PANTHER" id="PTHR28268:SF1">
    <property type="entry name" value="MICOS SUBUNIT MIC26"/>
    <property type="match status" value="1"/>
</dbReference>
<evidence type="ECO:0000256" key="1">
    <source>
        <dbReference type="RuleBase" id="RU363021"/>
    </source>
</evidence>
<dbReference type="InterPro" id="IPR019166">
    <property type="entry name" value="MIC26/MIC27"/>
</dbReference>
<organism evidence="3 4">
    <name type="scientific">Venturia nashicola</name>
    <dbReference type="NCBI Taxonomy" id="86259"/>
    <lineage>
        <taxon>Eukaryota</taxon>
        <taxon>Fungi</taxon>
        <taxon>Dikarya</taxon>
        <taxon>Ascomycota</taxon>
        <taxon>Pezizomycotina</taxon>
        <taxon>Dothideomycetes</taxon>
        <taxon>Pleosporomycetidae</taxon>
        <taxon>Venturiales</taxon>
        <taxon>Venturiaceae</taxon>
        <taxon>Venturia</taxon>
    </lineage>
</organism>
<feature type="compositionally biased region" description="Low complexity" evidence="2">
    <location>
        <begin position="39"/>
        <end position="56"/>
    </location>
</feature>
<sequence length="239" mass="25865">MAARRFISPRAAIPITALAAGLVFRPTPVHAEASEESPESIASKKSIYDDSYSSPSDPTPFTPEPTRGRTPTDRLAEQVANSRLLLHKYAASAEDATNNLLTKAFSLEHSFTSTIVGLAPPRTSGERVMPGGLYVLVAAMGSSILVRNRNILLRATFPLAVGVAAGWYVIPVTMGNIGDLAWSYEKKFPVVADTHLRIKERVSTFVQTGIAHSKMSAGMLEDKIGELRGKTEDWVKKGK</sequence>
<dbReference type="Pfam" id="PF09769">
    <property type="entry name" value="ApoO"/>
    <property type="match status" value="1"/>
</dbReference>
<accession>A0A4Z1NZS7</accession>
<dbReference type="GO" id="GO:0044284">
    <property type="term" value="C:mitochondrial crista junction"/>
    <property type="evidence" value="ECO:0007669"/>
    <property type="project" value="TreeGrafter"/>
</dbReference>
<comment type="caution">
    <text evidence="3">The sequence shown here is derived from an EMBL/GenBank/DDBJ whole genome shotgun (WGS) entry which is preliminary data.</text>
</comment>
<feature type="region of interest" description="Disordered" evidence="2">
    <location>
        <begin position="30"/>
        <end position="73"/>
    </location>
</feature>
<dbReference type="OrthoDB" id="2399148at2759"/>
<comment type="subunit">
    <text evidence="1">Component of the mitochondrial contact site and cristae organizing system (MICOS) complex.</text>
</comment>
<name>A0A4Z1NZS7_9PEZI</name>
<comment type="function">
    <text evidence="1">Component of the MICOS complex, a large protein complex of the mitochondrial inner membrane that plays crucial roles in the maintenance of crista junctions, inner membrane architecture, and formation of contact sites to the outer membrane.</text>
</comment>
<dbReference type="EMBL" id="SNSC02000023">
    <property type="protein sequence ID" value="TID14314.1"/>
    <property type="molecule type" value="Genomic_DNA"/>
</dbReference>
<proteinExistence type="predicted"/>
<dbReference type="InterPro" id="IPR033181">
    <property type="entry name" value="Mic26_fungi"/>
</dbReference>
<gene>
    <name evidence="3" type="ORF">E6O75_ATG09393</name>
</gene>
<keyword evidence="1" id="KW-0999">Mitochondrion inner membrane</keyword>
<feature type="transmembrane region" description="Helical" evidence="1">
    <location>
        <begin position="151"/>
        <end position="170"/>
    </location>
</feature>
<reference evidence="3 4" key="1">
    <citation type="submission" date="2019-04" db="EMBL/GenBank/DDBJ databases">
        <title>High contiguity whole genome sequence and gene annotation resource for two Venturia nashicola isolates.</title>
        <authorList>
            <person name="Prokchorchik M."/>
            <person name="Won K."/>
            <person name="Lee Y."/>
            <person name="Choi E.D."/>
            <person name="Segonzac C."/>
            <person name="Sohn K.H."/>
        </authorList>
    </citation>
    <scope>NUCLEOTIDE SEQUENCE [LARGE SCALE GENOMIC DNA]</scope>
    <source>
        <strain evidence="3 4">PRI2</strain>
    </source>
</reference>
<evidence type="ECO:0000313" key="4">
    <source>
        <dbReference type="Proteomes" id="UP000298493"/>
    </source>
</evidence>
<dbReference type="GO" id="GO:0061617">
    <property type="term" value="C:MICOS complex"/>
    <property type="evidence" value="ECO:0007669"/>
    <property type="project" value="UniProtKB-UniRule"/>
</dbReference>
<evidence type="ECO:0000256" key="2">
    <source>
        <dbReference type="SAM" id="MobiDB-lite"/>
    </source>
</evidence>
<dbReference type="STRING" id="86259.A0A4Z1NZS7"/>
<dbReference type="AlphaFoldDB" id="A0A4Z1NZS7"/>
<keyword evidence="1" id="KW-0496">Mitochondrion</keyword>